<dbReference type="Proteomes" id="UP001147700">
    <property type="component" value="Unassembled WGS sequence"/>
</dbReference>
<protein>
    <recommendedName>
        <fullName evidence="11">Chaperone protein ClpB</fullName>
    </recommendedName>
</protein>
<dbReference type="NCBIfam" id="TIGR03346">
    <property type="entry name" value="chaperone_ClpB"/>
    <property type="match status" value="1"/>
</dbReference>
<gene>
    <name evidence="11 13" type="primary">clpB</name>
    <name evidence="13" type="ORF">OJ962_18625</name>
</gene>
<dbReference type="Pfam" id="PF10431">
    <property type="entry name" value="ClpB_D2-small"/>
    <property type="match status" value="1"/>
</dbReference>
<dbReference type="Gene3D" id="1.10.1780.10">
    <property type="entry name" value="Clp, N-terminal domain"/>
    <property type="match status" value="1"/>
</dbReference>
<dbReference type="InterPro" id="IPR036628">
    <property type="entry name" value="Clp_N_dom_sf"/>
</dbReference>
<dbReference type="InterPro" id="IPR018368">
    <property type="entry name" value="ClpA/B_CS1"/>
</dbReference>
<evidence type="ECO:0000256" key="10">
    <source>
        <dbReference type="RuleBase" id="RU004432"/>
    </source>
</evidence>
<evidence type="ECO:0000313" key="14">
    <source>
        <dbReference type="Proteomes" id="UP001147700"/>
    </source>
</evidence>
<dbReference type="CDD" id="cd19499">
    <property type="entry name" value="RecA-like_ClpB_Hsp104-like"/>
    <property type="match status" value="1"/>
</dbReference>
<dbReference type="InterPro" id="IPR041546">
    <property type="entry name" value="ClpA/ClpB_AAA_lid"/>
</dbReference>
<dbReference type="InterPro" id="IPR003959">
    <property type="entry name" value="ATPase_AAA_core"/>
</dbReference>
<sequence length="853" mass="94498">MQADRFTIKSQEALQAAIAVAAARNHTETQPEHLLVALLEQPESVVGPVLRKLGARPETIRGEINQALDQLPTITAGANEPTTSRELMDVLRLAEREAGKLRDEFISTEHILLALASAQGGEAAKSLNRNGATHKALQQAIEQVRGPHRVTDQSPEEKYQALQKFGRDLTQDAEDGKLDPVIGRDEEIRRVIQVLSRRTKNNPVLIGEPGVGKTAIAEGLAQRIVSGDIPESLRDRKVISLDIGALLAGSKYRGEFEERLKAVLKEIADAEGQIILFMDELHTIVGAGAAEGAVDASQLLKPMLARGELRAVGATTLDEYKKHVEKDAALERRFQPIYVGEPSLEGTIAILRGLKERYEAHHGVTITDAALIAAATLSDRYIADRFLPDKAIDLVDEAASRVAIELSSVPTEIDQVERRIKQLEIEMVAVGKDETAAERKAEIERELAELREQAAGMRAQWEREKEQAEGHGKLRERLDEARRELERAERELNYQRAAELRHGEIPDLEAKLADAESRPAENYEPPVYLSERVDVEEIAEVVGKWTGIPVSRLVEGEVEKLIHMEERLHRRVIGQEEAVQAVSDALRRSRAGLSDPDRPIGTFLFLGPTGVGKTELARALAEFMFDSQDAMIRIDMSEYMEKHSVARLVGAPPGYVGYEEGGQLTEAVRRRPYSVVLLDEIEKAHNDVFNILLQVFDDGRLTDGQGRTVDFKNTVLIMTSNIPGGRAGVEASFKPEFVNRLDDIVEFHALSREQLREIVDLQVARLIVRVAERGVDVRLTDAARDLLGDMGYDPTYGARPLKRMISKYLVDPLALGLLKNDYASGDSVEVDATEDGELKFTRVRVSEPEPTPA</sequence>
<dbReference type="InterPro" id="IPR017730">
    <property type="entry name" value="Chaperonin_ClpB"/>
</dbReference>
<dbReference type="PROSITE" id="PS00871">
    <property type="entry name" value="CLPAB_2"/>
    <property type="match status" value="1"/>
</dbReference>
<evidence type="ECO:0000256" key="5">
    <source>
        <dbReference type="ARBA" id="ARBA00023016"/>
    </source>
</evidence>
<evidence type="ECO:0000256" key="1">
    <source>
        <dbReference type="ARBA" id="ARBA00008675"/>
    </source>
</evidence>
<evidence type="ECO:0000259" key="12">
    <source>
        <dbReference type="PROSITE" id="PS51903"/>
    </source>
</evidence>
<evidence type="ECO:0000313" key="13">
    <source>
        <dbReference type="EMBL" id="MDA0139521.1"/>
    </source>
</evidence>
<dbReference type="PANTHER" id="PTHR11638">
    <property type="entry name" value="ATP-DEPENDENT CLP PROTEASE"/>
    <property type="match status" value="1"/>
</dbReference>
<comment type="subunit">
    <text evidence="8">Homohexamer. The oligomerization is ATP-dependent.</text>
</comment>
<dbReference type="InterPro" id="IPR028299">
    <property type="entry name" value="ClpA/B_CS2"/>
</dbReference>
<dbReference type="Pfam" id="PF02861">
    <property type="entry name" value="Clp_N"/>
    <property type="match status" value="1"/>
</dbReference>
<dbReference type="Gene3D" id="1.10.8.60">
    <property type="match status" value="1"/>
</dbReference>
<dbReference type="CDD" id="cd00009">
    <property type="entry name" value="AAA"/>
    <property type="match status" value="1"/>
</dbReference>
<accession>A0ABT4RMI9</accession>
<dbReference type="PRINTS" id="PR00300">
    <property type="entry name" value="CLPPROTEASEA"/>
</dbReference>
<dbReference type="EMBL" id="JAPCID010000026">
    <property type="protein sequence ID" value="MDA0139521.1"/>
    <property type="molecule type" value="Genomic_DNA"/>
</dbReference>
<dbReference type="Pfam" id="PF17871">
    <property type="entry name" value="AAA_lid_9"/>
    <property type="match status" value="1"/>
</dbReference>
<reference evidence="13" key="1">
    <citation type="submission" date="2022-10" db="EMBL/GenBank/DDBJ databases">
        <title>The WGS of Solirubrobacter sp. CPCC 204708.</title>
        <authorList>
            <person name="Jiang Z."/>
        </authorList>
    </citation>
    <scope>NUCLEOTIDE SEQUENCE</scope>
    <source>
        <strain evidence="13">CPCC 204708</strain>
    </source>
</reference>
<dbReference type="SMART" id="SM00382">
    <property type="entry name" value="AAA"/>
    <property type="match status" value="2"/>
</dbReference>
<dbReference type="InterPro" id="IPR004176">
    <property type="entry name" value="Clp_R_N"/>
</dbReference>
<name>A0ABT4RMI9_9ACTN</name>
<dbReference type="InterPro" id="IPR027417">
    <property type="entry name" value="P-loop_NTPase"/>
</dbReference>
<evidence type="ECO:0000256" key="11">
    <source>
        <dbReference type="RuleBase" id="RU362034"/>
    </source>
</evidence>
<evidence type="ECO:0000256" key="6">
    <source>
        <dbReference type="ARBA" id="ARBA00023054"/>
    </source>
</evidence>
<dbReference type="InterPro" id="IPR003593">
    <property type="entry name" value="AAA+_ATPase"/>
</dbReference>
<dbReference type="SUPFAM" id="SSF52540">
    <property type="entry name" value="P-loop containing nucleoside triphosphate hydrolases"/>
    <property type="match status" value="2"/>
</dbReference>
<dbReference type="PANTHER" id="PTHR11638:SF18">
    <property type="entry name" value="HEAT SHOCK PROTEIN 104"/>
    <property type="match status" value="1"/>
</dbReference>
<dbReference type="RefSeq" id="WP_202954390.1">
    <property type="nucleotide sequence ID" value="NZ_JAPCID010000026.1"/>
</dbReference>
<dbReference type="SUPFAM" id="SSF81923">
    <property type="entry name" value="Double Clp-N motif"/>
    <property type="match status" value="1"/>
</dbReference>
<dbReference type="SMART" id="SM01086">
    <property type="entry name" value="ClpB_D2-small"/>
    <property type="match status" value="1"/>
</dbReference>
<dbReference type="InterPro" id="IPR019489">
    <property type="entry name" value="Clp_ATPase_C"/>
</dbReference>
<dbReference type="PROSITE" id="PS51903">
    <property type="entry name" value="CLP_R"/>
    <property type="match status" value="1"/>
</dbReference>
<comment type="caution">
    <text evidence="13">The sequence shown here is derived from an EMBL/GenBank/DDBJ whole genome shotgun (WGS) entry which is preliminary data.</text>
</comment>
<keyword evidence="7 10" id="KW-0143">Chaperone</keyword>
<evidence type="ECO:0000256" key="2">
    <source>
        <dbReference type="ARBA" id="ARBA00022737"/>
    </source>
</evidence>
<keyword evidence="14" id="KW-1185">Reference proteome</keyword>
<dbReference type="Gene3D" id="3.40.50.300">
    <property type="entry name" value="P-loop containing nucleotide triphosphate hydrolases"/>
    <property type="match status" value="3"/>
</dbReference>
<evidence type="ECO:0000256" key="3">
    <source>
        <dbReference type="ARBA" id="ARBA00022741"/>
    </source>
</evidence>
<evidence type="ECO:0000256" key="8">
    <source>
        <dbReference type="ARBA" id="ARBA00026057"/>
    </source>
</evidence>
<comment type="similarity">
    <text evidence="1 10">Belongs to the ClpA/ClpB family.</text>
</comment>
<dbReference type="InterPro" id="IPR050130">
    <property type="entry name" value="ClpA_ClpB"/>
</dbReference>
<keyword evidence="11" id="KW-0963">Cytoplasm</keyword>
<organism evidence="13 14">
    <name type="scientific">Solirubrobacter deserti</name>
    <dbReference type="NCBI Taxonomy" id="2282478"/>
    <lineage>
        <taxon>Bacteria</taxon>
        <taxon>Bacillati</taxon>
        <taxon>Actinomycetota</taxon>
        <taxon>Thermoleophilia</taxon>
        <taxon>Solirubrobacterales</taxon>
        <taxon>Solirubrobacteraceae</taxon>
        <taxon>Solirubrobacter</taxon>
    </lineage>
</organism>
<feature type="domain" description="Clp R" evidence="12">
    <location>
        <begin position="3"/>
        <end position="147"/>
    </location>
</feature>
<keyword evidence="2 9" id="KW-0677">Repeat</keyword>
<dbReference type="Pfam" id="PF07724">
    <property type="entry name" value="AAA_2"/>
    <property type="match status" value="1"/>
</dbReference>
<feature type="coiled-coil region" evidence="11">
    <location>
        <begin position="406"/>
        <end position="498"/>
    </location>
</feature>
<keyword evidence="4 10" id="KW-0067">ATP-binding</keyword>
<keyword evidence="6 11" id="KW-0175">Coiled coil</keyword>
<comment type="subcellular location">
    <subcellularLocation>
        <location evidence="11">Cytoplasm</location>
    </subcellularLocation>
</comment>
<dbReference type="InterPro" id="IPR001270">
    <property type="entry name" value="ClpA/B"/>
</dbReference>
<keyword evidence="5 11" id="KW-0346">Stress response</keyword>
<proteinExistence type="inferred from homology"/>
<evidence type="ECO:0000256" key="4">
    <source>
        <dbReference type="ARBA" id="ARBA00022840"/>
    </source>
</evidence>
<dbReference type="Pfam" id="PF00004">
    <property type="entry name" value="AAA"/>
    <property type="match status" value="1"/>
</dbReference>
<comment type="subunit">
    <text evidence="11">Homohexamer; The oligomerization is ATP-dependent.</text>
</comment>
<evidence type="ECO:0000256" key="9">
    <source>
        <dbReference type="PROSITE-ProRule" id="PRU01251"/>
    </source>
</evidence>
<keyword evidence="3 10" id="KW-0547">Nucleotide-binding</keyword>
<comment type="function">
    <text evidence="11">Part of a stress-induced multi-chaperone system, it is involved in the recovery of the cell from heat-induced damage, in cooperation with DnaK, DnaJ and GrpE.</text>
</comment>
<dbReference type="PROSITE" id="PS00870">
    <property type="entry name" value="CLPAB_1"/>
    <property type="match status" value="1"/>
</dbReference>
<evidence type="ECO:0000256" key="7">
    <source>
        <dbReference type="ARBA" id="ARBA00023186"/>
    </source>
</evidence>